<comment type="caution">
    <text evidence="1">The sequence shown here is derived from an EMBL/GenBank/DDBJ whole genome shotgun (WGS) entry which is preliminary data.</text>
</comment>
<evidence type="ECO:0000313" key="1">
    <source>
        <dbReference type="EMBL" id="MCB5409321.1"/>
    </source>
</evidence>
<proteinExistence type="predicted"/>
<reference evidence="1 2" key="1">
    <citation type="submission" date="2020-07" db="EMBL/GenBank/DDBJ databases">
        <title>Pseudogemmobacter sp. nov., isolated from poultry manure in Taiwan.</title>
        <authorList>
            <person name="Lin S.-Y."/>
            <person name="Tang Y.-S."/>
            <person name="Young C.-C."/>
        </authorList>
    </citation>
    <scope>NUCLEOTIDE SEQUENCE [LARGE SCALE GENOMIC DNA]</scope>
    <source>
        <strain evidence="1 2">CC-YST710</strain>
    </source>
</reference>
<dbReference type="RefSeq" id="WP_226934213.1">
    <property type="nucleotide sequence ID" value="NZ_JACDXX010000003.1"/>
</dbReference>
<dbReference type="EMBL" id="JACDXX010000003">
    <property type="protein sequence ID" value="MCB5409321.1"/>
    <property type="molecule type" value="Genomic_DNA"/>
</dbReference>
<evidence type="ECO:0000313" key="2">
    <source>
        <dbReference type="Proteomes" id="UP001198571"/>
    </source>
</evidence>
<dbReference type="Proteomes" id="UP001198571">
    <property type="component" value="Unassembled WGS sequence"/>
</dbReference>
<name>A0ABS8CIW4_9RHOB</name>
<keyword evidence="2" id="KW-1185">Reference proteome</keyword>
<protein>
    <recommendedName>
        <fullName evidence="3">Antifreeze glycopeptide polyprotein</fullName>
    </recommendedName>
</protein>
<gene>
    <name evidence="1" type="ORF">H0485_04765</name>
</gene>
<organism evidence="1 2">
    <name type="scientific">Pseudogemmobacter faecipullorum</name>
    <dbReference type="NCBI Taxonomy" id="2755041"/>
    <lineage>
        <taxon>Bacteria</taxon>
        <taxon>Pseudomonadati</taxon>
        <taxon>Pseudomonadota</taxon>
        <taxon>Alphaproteobacteria</taxon>
        <taxon>Rhodobacterales</taxon>
        <taxon>Paracoccaceae</taxon>
        <taxon>Pseudogemmobacter</taxon>
    </lineage>
</organism>
<sequence>MPIKRSGAARRGAPRPLQCLTRQGLSPARRPLRSGLLAGAGRRLGPGGLVILLLSAAPLAFTPSALRAEAPLSAIDWLSKSVTTPAVAPTARPDEPPVASGGALPYAVASTPLDGPAPDAIGLIAPAVSGLPRNLWGAGLTDEIARAVLRDRMESLPALRQLFLTMLLAEADPPIDSQGKGHLLQARIDKLLLIGALEQAAALISISGVATPDLFRRGFDIAILTGKEDRACQQMLKAPGLAPTLQAHVLCLARGGDWDAAALTLSTAEALGEVPAAQAQLLARFLDPDLFEGEPLPPPPNPVTPLDWRLYEAVGETIPTNSLPIAFSYAEIGPNSGWKAQIEAAERLTRAGTIAPNVLLDLYTARDPAASGGVWERVRAFQNFDTALNLGERERIIATLPAAWSRMQEAELEVPFAFLYGLRLSALQLEGEAGRIAFRIGLLSPALEEIIGGHSPRDETEQFLIGLAKGDLTGLRAPDSMGRAIAPAFLSPGLSDEAKVLLEGKRFGEALLIAIEEIQRGVEGNASGVTRGLSLLREVRLETVARRTALELMILERRG</sequence>
<evidence type="ECO:0008006" key="3">
    <source>
        <dbReference type="Google" id="ProtNLM"/>
    </source>
</evidence>
<accession>A0ABS8CIW4</accession>